<protein>
    <submittedName>
        <fullName evidence="1">Uncharacterized protein</fullName>
    </submittedName>
</protein>
<sequence length="410" mass="41964">MPFFPSQTDDPIAILTLEGRNLLARSIIARSQLTGNEPLRTLVSFRLSGFAMGDGGYKLDNPLQISSISDATTQALATIAITDNRFDTTDNIRINGVDFPVGIVVVATGTASGGGTDAGGPTSGYNDGVVDNLGGGGGTLITTGLSINAHIGQRLRIVSGTLAGLDEEIVSNTQTTIEIGITDFNGALFPVSQPPNPADGTDVGKSWDQSGSDGTVVPDITTTYQILTASPGAGTWVPGDTVEDTAQNLADAINASTNPLIQNVVRASVVNAVVTVAALAAGTAGNENTLVEFDAGGTGINNFDVLPGTGSLGGGASPSLESAAFPAGAPSDVEAFLDIERPNAEAVSLVCRVPQDVGNVGFGEIGIYADITDSVNPLEIGNRILYAVGHFPIVAKNTKSVYVTRVITQY</sequence>
<gene>
    <name evidence="1" type="ORF">LCGC14_0407490</name>
</gene>
<dbReference type="EMBL" id="LAZR01000355">
    <property type="protein sequence ID" value="KKN72782.1"/>
    <property type="molecule type" value="Genomic_DNA"/>
</dbReference>
<proteinExistence type="predicted"/>
<organism evidence="1">
    <name type="scientific">marine sediment metagenome</name>
    <dbReference type="NCBI Taxonomy" id="412755"/>
    <lineage>
        <taxon>unclassified sequences</taxon>
        <taxon>metagenomes</taxon>
        <taxon>ecological metagenomes</taxon>
    </lineage>
</organism>
<dbReference type="AlphaFoldDB" id="A0A0F9TD46"/>
<name>A0A0F9TD46_9ZZZZ</name>
<accession>A0A0F9TD46</accession>
<reference evidence="1" key="1">
    <citation type="journal article" date="2015" name="Nature">
        <title>Complex archaea that bridge the gap between prokaryotes and eukaryotes.</title>
        <authorList>
            <person name="Spang A."/>
            <person name="Saw J.H."/>
            <person name="Jorgensen S.L."/>
            <person name="Zaremba-Niedzwiedzka K."/>
            <person name="Martijn J."/>
            <person name="Lind A.E."/>
            <person name="van Eijk R."/>
            <person name="Schleper C."/>
            <person name="Guy L."/>
            <person name="Ettema T.J."/>
        </authorList>
    </citation>
    <scope>NUCLEOTIDE SEQUENCE</scope>
</reference>
<evidence type="ECO:0000313" key="1">
    <source>
        <dbReference type="EMBL" id="KKN72782.1"/>
    </source>
</evidence>
<comment type="caution">
    <text evidence="1">The sequence shown here is derived from an EMBL/GenBank/DDBJ whole genome shotgun (WGS) entry which is preliminary data.</text>
</comment>